<feature type="signal peptide" evidence="3">
    <location>
        <begin position="1"/>
        <end position="20"/>
    </location>
</feature>
<sequence length="232" mass="25979">MRRFGLALLCLFVVASTAFAENTPRRGPNDSRVRIATYVDQQVYRLNVSLTHVTTVEFGEGETIRSILAGDTEGFELDGVPGGQAFAIKPLARGVHTNVTVYTNRRSYYFNVQEVSSPTFYVVQFRYPEDERRPANAIASQAPNYNYGANSRTEITPTRVWDDGTFTYFQFDRNAPIPAIFRYSNGRERTVNTQQTEPGVIRVSGVNAQWVLRLGDEIVCIEENTPTTGGTS</sequence>
<evidence type="ECO:0000313" key="4">
    <source>
        <dbReference type="EMBL" id="WVX51574.1"/>
    </source>
</evidence>
<dbReference type="EMBL" id="CP143425">
    <property type="protein sequence ID" value="WVX51574.1"/>
    <property type="molecule type" value="Genomic_DNA"/>
</dbReference>
<dbReference type="RefSeq" id="WP_187430208.1">
    <property type="nucleotide sequence ID" value="NZ_CP143425.1"/>
</dbReference>
<evidence type="ECO:0000256" key="3">
    <source>
        <dbReference type="SAM" id="SignalP"/>
    </source>
</evidence>
<dbReference type="Pfam" id="PF03524">
    <property type="entry name" value="CagX"/>
    <property type="match status" value="1"/>
</dbReference>
<geneLocation type="plasmid" evidence="4 5">
    <name>pROLI83</name>
</geneLocation>
<accession>A0ABZ2BZV9</accession>
<evidence type="ECO:0000256" key="2">
    <source>
        <dbReference type="ARBA" id="ARBA00022729"/>
    </source>
</evidence>
<evidence type="ECO:0000313" key="5">
    <source>
        <dbReference type="Proteomes" id="UP001318682"/>
    </source>
</evidence>
<organism evidence="4 5">
    <name type="scientific">Roseobacter fucihabitans</name>
    <dbReference type="NCBI Taxonomy" id="1537242"/>
    <lineage>
        <taxon>Bacteria</taxon>
        <taxon>Pseudomonadati</taxon>
        <taxon>Pseudomonadota</taxon>
        <taxon>Alphaproteobacteria</taxon>
        <taxon>Rhodobacterales</taxon>
        <taxon>Roseobacteraceae</taxon>
        <taxon>Roseobacter</taxon>
    </lineage>
</organism>
<dbReference type="CDD" id="cd06911">
    <property type="entry name" value="VirB9_CagX_TrbG"/>
    <property type="match status" value="1"/>
</dbReference>
<dbReference type="InterPro" id="IPR033645">
    <property type="entry name" value="VirB9/CagX/TrbG_C"/>
</dbReference>
<feature type="chain" id="PRO_5046960552" evidence="3">
    <location>
        <begin position="21"/>
        <end position="232"/>
    </location>
</feature>
<reference evidence="4 5" key="2">
    <citation type="submission" date="2024-01" db="EMBL/GenBank/DDBJ databases">
        <title>Roseobacter fucihabitans sp. nov., isolated from the brown alga Fucus spiralis.</title>
        <authorList>
            <person name="Hahnke S."/>
            <person name="Berger M."/>
            <person name="Schlingloff A."/>
            <person name="Athale I."/>
            <person name="Neumann-Schaal M."/>
            <person name="Adenaya A."/>
            <person name="Poehlein A."/>
            <person name="Daniel R."/>
            <person name="Pertersen J."/>
            <person name="Brinkhoff T."/>
        </authorList>
    </citation>
    <scope>NUCLEOTIDE SEQUENCE [LARGE SCALE GENOMIC DNA]</scope>
    <source>
        <strain evidence="4 5">B14</strain>
        <plasmid evidence="4 5">pROLI83</plasmid>
    </source>
</reference>
<name>A0ABZ2BZV9_9RHOB</name>
<keyword evidence="5" id="KW-1185">Reference proteome</keyword>
<comment type="similarity">
    <text evidence="1">Belongs to the TrbG/VirB9 family.</text>
</comment>
<dbReference type="InterPro" id="IPR038161">
    <property type="entry name" value="VirB9/CagX/TrbG_C_sf"/>
</dbReference>
<dbReference type="InterPro" id="IPR010258">
    <property type="entry name" value="Conjugal_tfr_TrbG/VirB9/CagX"/>
</dbReference>
<dbReference type="Gene3D" id="2.60.40.2500">
    <property type="match status" value="1"/>
</dbReference>
<keyword evidence="2 3" id="KW-0732">Signal</keyword>
<proteinExistence type="inferred from homology"/>
<protein>
    <submittedName>
        <fullName evidence="4">Protein virB9</fullName>
    </submittedName>
</protein>
<reference evidence="4 5" key="1">
    <citation type="submission" date="2015-07" db="EMBL/GenBank/DDBJ databases">
        <authorList>
            <person name="Voget S."/>
            <person name="Dogs M."/>
            <person name="Brinkhoff T.H."/>
            <person name="Daniel R."/>
        </authorList>
    </citation>
    <scope>NUCLEOTIDE SEQUENCE [LARGE SCALE GENOMIC DNA]</scope>
    <source>
        <strain evidence="4 5">B14</strain>
        <plasmid evidence="4 5">pROLI83</plasmid>
    </source>
</reference>
<keyword evidence="4" id="KW-0614">Plasmid</keyword>
<dbReference type="Proteomes" id="UP001318682">
    <property type="component" value="Plasmid pROLI83"/>
</dbReference>
<evidence type="ECO:0000256" key="1">
    <source>
        <dbReference type="ARBA" id="ARBA00006135"/>
    </source>
</evidence>
<gene>
    <name evidence="4" type="primary">virB9</name>
    <name evidence="4" type="ORF">ROLI_046760</name>
</gene>